<evidence type="ECO:0000313" key="4">
    <source>
        <dbReference type="EMBL" id="QDH17076.1"/>
    </source>
</evidence>
<keyword evidence="1 4" id="KW-0808">Transferase</keyword>
<dbReference type="Gene3D" id="3.40.630.30">
    <property type="match status" value="1"/>
</dbReference>
<dbReference type="SUPFAM" id="SSF55729">
    <property type="entry name" value="Acyl-CoA N-acyltransferases (Nat)"/>
    <property type="match status" value="1"/>
</dbReference>
<keyword evidence="2" id="KW-0012">Acyltransferase</keyword>
<evidence type="ECO:0000313" key="5">
    <source>
        <dbReference type="Proteomes" id="UP000316313"/>
    </source>
</evidence>
<dbReference type="KEGG" id="ssam:E3D00_05470"/>
<dbReference type="InterPro" id="IPR016181">
    <property type="entry name" value="Acyl_CoA_acyltransferase"/>
</dbReference>
<dbReference type="GO" id="GO:0016747">
    <property type="term" value="F:acyltransferase activity, transferring groups other than amino-acyl groups"/>
    <property type="evidence" value="ECO:0007669"/>
    <property type="project" value="InterPro"/>
</dbReference>
<dbReference type="Proteomes" id="UP000316313">
    <property type="component" value="Chromosome"/>
</dbReference>
<evidence type="ECO:0000256" key="2">
    <source>
        <dbReference type="ARBA" id="ARBA00023315"/>
    </source>
</evidence>
<dbReference type="PANTHER" id="PTHR43420:SF44">
    <property type="entry name" value="ACETYLTRANSFERASE YPEA"/>
    <property type="match status" value="1"/>
</dbReference>
<dbReference type="OrthoDB" id="9804026at2"/>
<gene>
    <name evidence="4" type="ORF">E3D00_05470</name>
</gene>
<evidence type="ECO:0000259" key="3">
    <source>
        <dbReference type="PROSITE" id="PS51186"/>
    </source>
</evidence>
<reference evidence="4 5" key="1">
    <citation type="submission" date="2019-03" db="EMBL/GenBank/DDBJ databases">
        <title>The complete genome sequence of Swingsia samuiensis NBRC107927(T).</title>
        <authorList>
            <person name="Chua K.-O."/>
            <person name="Chan K.-G."/>
            <person name="See-Too W.-S."/>
        </authorList>
    </citation>
    <scope>NUCLEOTIDE SEQUENCE [LARGE SCALE GENOMIC DNA]</scope>
    <source>
        <strain evidence="4 5">AH83</strain>
    </source>
</reference>
<name>A0A4Y6UKS1_9PROT</name>
<proteinExistence type="predicted"/>
<dbReference type="PANTHER" id="PTHR43420">
    <property type="entry name" value="ACETYLTRANSFERASE"/>
    <property type="match status" value="1"/>
</dbReference>
<dbReference type="AlphaFoldDB" id="A0A4Y6UKS1"/>
<dbReference type="Pfam" id="PF00583">
    <property type="entry name" value="Acetyltransf_1"/>
    <property type="match status" value="1"/>
</dbReference>
<dbReference type="CDD" id="cd04301">
    <property type="entry name" value="NAT_SF"/>
    <property type="match status" value="1"/>
</dbReference>
<accession>A0A4Y6UKS1</accession>
<dbReference type="InterPro" id="IPR000182">
    <property type="entry name" value="GNAT_dom"/>
</dbReference>
<dbReference type="InterPro" id="IPR050680">
    <property type="entry name" value="YpeA/RimI_acetyltransf"/>
</dbReference>
<keyword evidence="5" id="KW-1185">Reference proteome</keyword>
<feature type="domain" description="N-acetyltransferase" evidence="3">
    <location>
        <begin position="8"/>
        <end position="146"/>
    </location>
</feature>
<evidence type="ECO:0000256" key="1">
    <source>
        <dbReference type="ARBA" id="ARBA00022679"/>
    </source>
</evidence>
<dbReference type="EMBL" id="CP038141">
    <property type="protein sequence ID" value="QDH17076.1"/>
    <property type="molecule type" value="Genomic_DNA"/>
</dbReference>
<dbReference type="PROSITE" id="PS51186">
    <property type="entry name" value="GNAT"/>
    <property type="match status" value="1"/>
</dbReference>
<sequence length="146" mass="16404">MKKELKDLAFHTMGIESAGVLAMLHRQSFPVEEVWDEQSFQSLLSIKGTESKVACVNSDPVGFVLFRTFGDETEILTIGVLPHYRRCGIGRALIRALFNKGKVILEVSFSNFSAIYMYKSLGFSIIGKRSNYYKDGSDAHVMYYGS</sequence>
<organism evidence="4 5">
    <name type="scientific">Swingsia samuiensis</name>
    <dbReference type="NCBI Taxonomy" id="1293412"/>
    <lineage>
        <taxon>Bacteria</taxon>
        <taxon>Pseudomonadati</taxon>
        <taxon>Pseudomonadota</taxon>
        <taxon>Alphaproteobacteria</taxon>
        <taxon>Acetobacterales</taxon>
        <taxon>Acetobacteraceae</taxon>
        <taxon>Swingsia</taxon>
    </lineage>
</organism>
<protein>
    <submittedName>
        <fullName evidence="4">GNAT family N-acetyltransferase</fullName>
    </submittedName>
</protein>